<evidence type="ECO:0000256" key="2">
    <source>
        <dbReference type="ARBA" id="ARBA00008420"/>
    </source>
</evidence>
<keyword evidence="11" id="KW-1185">Reference proteome</keyword>
<gene>
    <name evidence="10" type="primary">idnK</name>
    <name evidence="10" type="ORF">MACH26_02940</name>
</gene>
<dbReference type="NCBIfam" id="TIGR01313">
    <property type="entry name" value="therm_gnt_kin"/>
    <property type="match status" value="1"/>
</dbReference>
<keyword evidence="7 9" id="KW-0067">ATP-binding</keyword>
<sequence length="169" mass="18886">MKRLYVVMGVSGCGKSTLGQLLAQRLTAPFLDADDYHSEAAKALMRKGIGLNDVMRAPWFDRLEQAIKSQPESSIVLACSALSKNHRQRIRAMASEVRFLLLEVAPDLLSSRLENRQQHFANTSLLKSQLSTFEYPENENDVLPFDGAGESAILIEHVIDTLERHNVCC</sequence>
<dbReference type="PANTHER" id="PTHR43442:SF3">
    <property type="entry name" value="GLUCONOKINASE-RELATED"/>
    <property type="match status" value="1"/>
</dbReference>
<dbReference type="Proteomes" id="UP001333710">
    <property type="component" value="Chromosome"/>
</dbReference>
<evidence type="ECO:0000256" key="5">
    <source>
        <dbReference type="ARBA" id="ARBA00022741"/>
    </source>
</evidence>
<evidence type="ECO:0000313" key="11">
    <source>
        <dbReference type="Proteomes" id="UP001333710"/>
    </source>
</evidence>
<dbReference type="PANTHER" id="PTHR43442">
    <property type="entry name" value="GLUCONOKINASE-RELATED"/>
    <property type="match status" value="1"/>
</dbReference>
<keyword evidence="6 9" id="KW-0418">Kinase</keyword>
<dbReference type="GO" id="GO:0005524">
    <property type="term" value="F:ATP binding"/>
    <property type="evidence" value="ECO:0007669"/>
    <property type="project" value="UniProtKB-KW"/>
</dbReference>
<keyword evidence="4 9" id="KW-0808">Transferase</keyword>
<evidence type="ECO:0000256" key="7">
    <source>
        <dbReference type="ARBA" id="ARBA00022840"/>
    </source>
</evidence>
<dbReference type="EMBL" id="AP027272">
    <property type="protein sequence ID" value="BDX04773.1"/>
    <property type="molecule type" value="Genomic_DNA"/>
</dbReference>
<comment type="pathway">
    <text evidence="1">Carbohydrate acid metabolism.</text>
</comment>
<dbReference type="KEGG" id="pmaw:MACH26_02940"/>
<evidence type="ECO:0000256" key="4">
    <source>
        <dbReference type="ARBA" id="ARBA00022679"/>
    </source>
</evidence>
<accession>A0AA48KNV5</accession>
<dbReference type="AlphaFoldDB" id="A0AA48KNV5"/>
<reference evidence="10" key="1">
    <citation type="submission" date="2023-01" db="EMBL/GenBank/DDBJ databases">
        <title>Complete genome sequence of Planctobacterium marinum strain Dej080120_11.</title>
        <authorList>
            <person name="Ueki S."/>
            <person name="Maruyama F."/>
        </authorList>
    </citation>
    <scope>NUCLEOTIDE SEQUENCE</scope>
    <source>
        <strain evidence="10">Dej080120_11</strain>
    </source>
</reference>
<dbReference type="InterPro" id="IPR031322">
    <property type="entry name" value="Shikimate/glucono_kinase"/>
</dbReference>
<dbReference type="SUPFAM" id="SSF52540">
    <property type="entry name" value="P-loop containing nucleoside triphosphate hydrolases"/>
    <property type="match status" value="1"/>
</dbReference>
<dbReference type="GO" id="GO:0005975">
    <property type="term" value="P:carbohydrate metabolic process"/>
    <property type="evidence" value="ECO:0007669"/>
    <property type="project" value="InterPro"/>
</dbReference>
<comment type="catalytic activity">
    <reaction evidence="8 9">
        <text>D-gluconate + ATP = 6-phospho-D-gluconate + ADP + H(+)</text>
        <dbReference type="Rhea" id="RHEA:19433"/>
        <dbReference type="ChEBI" id="CHEBI:15378"/>
        <dbReference type="ChEBI" id="CHEBI:18391"/>
        <dbReference type="ChEBI" id="CHEBI:30616"/>
        <dbReference type="ChEBI" id="CHEBI:58759"/>
        <dbReference type="ChEBI" id="CHEBI:456216"/>
        <dbReference type="EC" id="2.7.1.12"/>
    </reaction>
</comment>
<evidence type="ECO:0000256" key="3">
    <source>
        <dbReference type="ARBA" id="ARBA00012054"/>
    </source>
</evidence>
<protein>
    <recommendedName>
        <fullName evidence="3 9">Gluconokinase</fullName>
        <ecNumber evidence="3 9">2.7.1.12</ecNumber>
    </recommendedName>
</protein>
<comment type="similarity">
    <text evidence="2 9">Belongs to the gluconokinase GntK/GntV family.</text>
</comment>
<dbReference type="Pfam" id="PF01202">
    <property type="entry name" value="SKI"/>
    <property type="match status" value="1"/>
</dbReference>
<dbReference type="GO" id="GO:0046316">
    <property type="term" value="F:gluconokinase activity"/>
    <property type="evidence" value="ECO:0007669"/>
    <property type="project" value="UniProtKB-EC"/>
</dbReference>
<dbReference type="InterPro" id="IPR027417">
    <property type="entry name" value="P-loop_NTPase"/>
</dbReference>
<dbReference type="CDD" id="cd02021">
    <property type="entry name" value="GntK"/>
    <property type="match status" value="1"/>
</dbReference>
<keyword evidence="5 9" id="KW-0547">Nucleotide-binding</keyword>
<dbReference type="Gene3D" id="3.40.50.300">
    <property type="entry name" value="P-loop containing nucleotide triphosphate hydrolases"/>
    <property type="match status" value="1"/>
</dbReference>
<name>A0AA48KNV5_9ALTE</name>
<evidence type="ECO:0000256" key="1">
    <source>
        <dbReference type="ARBA" id="ARBA00004761"/>
    </source>
</evidence>
<evidence type="ECO:0000256" key="6">
    <source>
        <dbReference type="ARBA" id="ARBA00022777"/>
    </source>
</evidence>
<evidence type="ECO:0000313" key="10">
    <source>
        <dbReference type="EMBL" id="BDX04773.1"/>
    </source>
</evidence>
<dbReference type="InterPro" id="IPR006001">
    <property type="entry name" value="Therm_gnt_kin"/>
</dbReference>
<organism evidence="10 11">
    <name type="scientific">Planctobacterium marinum</name>
    <dbReference type="NCBI Taxonomy" id="1631968"/>
    <lineage>
        <taxon>Bacteria</taxon>
        <taxon>Pseudomonadati</taxon>
        <taxon>Pseudomonadota</taxon>
        <taxon>Gammaproteobacteria</taxon>
        <taxon>Alteromonadales</taxon>
        <taxon>Alteromonadaceae</taxon>
        <taxon>Planctobacterium</taxon>
    </lineage>
</organism>
<proteinExistence type="inferred from homology"/>
<dbReference type="GO" id="GO:0005737">
    <property type="term" value="C:cytoplasm"/>
    <property type="evidence" value="ECO:0007669"/>
    <property type="project" value="TreeGrafter"/>
</dbReference>
<dbReference type="EC" id="2.7.1.12" evidence="3 9"/>
<evidence type="ECO:0000256" key="8">
    <source>
        <dbReference type="ARBA" id="ARBA00048090"/>
    </source>
</evidence>
<dbReference type="RefSeq" id="WP_338290609.1">
    <property type="nucleotide sequence ID" value="NZ_AP027272.1"/>
</dbReference>
<evidence type="ECO:0000256" key="9">
    <source>
        <dbReference type="RuleBase" id="RU363066"/>
    </source>
</evidence>